<dbReference type="GO" id="GO:0016491">
    <property type="term" value="F:oxidoreductase activity"/>
    <property type="evidence" value="ECO:0007669"/>
    <property type="project" value="UniProtKB-KW"/>
</dbReference>
<evidence type="ECO:0000313" key="2">
    <source>
        <dbReference type="EMBL" id="KAF5318614.1"/>
    </source>
</evidence>
<dbReference type="Gene3D" id="3.40.50.720">
    <property type="entry name" value="NAD(P)-binding Rossmann-like Domain"/>
    <property type="match status" value="1"/>
</dbReference>
<dbReference type="InterPro" id="IPR036291">
    <property type="entry name" value="NAD(P)-bd_dom_sf"/>
</dbReference>
<organism evidence="2 3">
    <name type="scientific">Psilocybe cf. subviscida</name>
    <dbReference type="NCBI Taxonomy" id="2480587"/>
    <lineage>
        <taxon>Eukaryota</taxon>
        <taxon>Fungi</taxon>
        <taxon>Dikarya</taxon>
        <taxon>Basidiomycota</taxon>
        <taxon>Agaricomycotina</taxon>
        <taxon>Agaricomycetes</taxon>
        <taxon>Agaricomycetidae</taxon>
        <taxon>Agaricales</taxon>
        <taxon>Agaricineae</taxon>
        <taxon>Strophariaceae</taxon>
        <taxon>Psilocybe</taxon>
    </lineage>
</organism>
<proteinExistence type="predicted"/>
<dbReference type="Proteomes" id="UP000567179">
    <property type="component" value="Unassembled WGS sequence"/>
</dbReference>
<sequence>MFGLSFNPQTDLPYLTGKVAFVTGANHGRGLETVNQLVKQGATVYLGSRSEEKGLVAVASIEAQLENENKAGKVIFHNCDLATPAFKLAKQSAKRLAEKVERLDILINNAGVLADGSVADQIITVSHFGTFQITKLLLPVLIKTSKLADADVRVASEAQNMTRGKDPNLKFATLQDFNTNYSSDWWPTFSRYSISKLLNVLAIKAFQKSLDADGHSILCISVHPGAINTFSDRYLLTRILAPIVNLFFRTPAQGAWNSLFAAASPIVRSQPNRFKGAYLVPVGKPGFLSINATKEVLQDEVWDTTQKMLAKWETGGFDAKNPYA</sequence>
<gene>
    <name evidence="2" type="ORF">D9619_010976</name>
</gene>
<dbReference type="InterPro" id="IPR002347">
    <property type="entry name" value="SDR_fam"/>
</dbReference>
<evidence type="ECO:0008006" key="4">
    <source>
        <dbReference type="Google" id="ProtNLM"/>
    </source>
</evidence>
<dbReference type="PANTHER" id="PTHR43157:SF31">
    <property type="entry name" value="PHOSPHATIDYLINOSITOL-GLYCAN BIOSYNTHESIS CLASS F PROTEIN"/>
    <property type="match status" value="1"/>
</dbReference>
<dbReference type="AlphaFoldDB" id="A0A8H5EZY8"/>
<dbReference type="OrthoDB" id="191139at2759"/>
<dbReference type="EMBL" id="JAACJJ010000030">
    <property type="protein sequence ID" value="KAF5318614.1"/>
    <property type="molecule type" value="Genomic_DNA"/>
</dbReference>
<dbReference type="SUPFAM" id="SSF51735">
    <property type="entry name" value="NAD(P)-binding Rossmann-fold domains"/>
    <property type="match status" value="1"/>
</dbReference>
<protein>
    <recommendedName>
        <fullName evidence="4">NAD(P)-binding protein</fullName>
    </recommendedName>
</protein>
<dbReference type="Pfam" id="PF00106">
    <property type="entry name" value="adh_short"/>
    <property type="match status" value="1"/>
</dbReference>
<evidence type="ECO:0000313" key="3">
    <source>
        <dbReference type="Proteomes" id="UP000567179"/>
    </source>
</evidence>
<keyword evidence="1" id="KW-0560">Oxidoreductase</keyword>
<keyword evidence="3" id="KW-1185">Reference proteome</keyword>
<accession>A0A8H5EZY8</accession>
<comment type="caution">
    <text evidence="2">The sequence shown here is derived from an EMBL/GenBank/DDBJ whole genome shotgun (WGS) entry which is preliminary data.</text>
</comment>
<name>A0A8H5EZY8_9AGAR</name>
<evidence type="ECO:0000256" key="1">
    <source>
        <dbReference type="ARBA" id="ARBA00023002"/>
    </source>
</evidence>
<reference evidence="2 3" key="1">
    <citation type="journal article" date="2020" name="ISME J.">
        <title>Uncovering the hidden diversity of litter-decomposition mechanisms in mushroom-forming fungi.</title>
        <authorList>
            <person name="Floudas D."/>
            <person name="Bentzer J."/>
            <person name="Ahren D."/>
            <person name="Johansson T."/>
            <person name="Persson P."/>
            <person name="Tunlid A."/>
        </authorList>
    </citation>
    <scope>NUCLEOTIDE SEQUENCE [LARGE SCALE GENOMIC DNA]</scope>
    <source>
        <strain evidence="2 3">CBS 101986</strain>
    </source>
</reference>
<dbReference type="PRINTS" id="PR00081">
    <property type="entry name" value="GDHRDH"/>
</dbReference>
<dbReference type="PANTHER" id="PTHR43157">
    <property type="entry name" value="PHOSPHATIDYLINOSITOL-GLYCAN BIOSYNTHESIS CLASS F PROTEIN-RELATED"/>
    <property type="match status" value="1"/>
</dbReference>